<dbReference type="InterPro" id="IPR015943">
    <property type="entry name" value="WD40/YVTN_repeat-like_dom_sf"/>
</dbReference>
<feature type="chain" id="PRO_5037231692" description="Photosynthesis system II assembly factor Ycf48/Hcf136-like domain-containing protein" evidence="3">
    <location>
        <begin position="35"/>
        <end position="359"/>
    </location>
</feature>
<keyword evidence="3" id="KW-0732">Signal</keyword>
<keyword evidence="6" id="KW-1185">Reference proteome</keyword>
<organism evidence="5 6">
    <name type="scientific">Marinomonas transparens</name>
    <dbReference type="NCBI Taxonomy" id="2795388"/>
    <lineage>
        <taxon>Bacteria</taxon>
        <taxon>Pseudomonadati</taxon>
        <taxon>Pseudomonadota</taxon>
        <taxon>Gammaproteobacteria</taxon>
        <taxon>Oceanospirillales</taxon>
        <taxon>Oceanospirillaceae</taxon>
        <taxon>Marinomonas</taxon>
    </lineage>
</organism>
<protein>
    <recommendedName>
        <fullName evidence="4">Photosynthesis system II assembly factor Ycf48/Hcf136-like domain-containing protein</fullName>
    </recommendedName>
</protein>
<comment type="caution">
    <text evidence="5">The sequence shown here is derived from an EMBL/GenBank/DDBJ whole genome shotgun (WGS) entry which is preliminary data.</text>
</comment>
<evidence type="ECO:0000256" key="2">
    <source>
        <dbReference type="ARBA" id="ARBA00023276"/>
    </source>
</evidence>
<dbReference type="SUPFAM" id="SSF110296">
    <property type="entry name" value="Oligoxyloglucan reducing end-specific cellobiohydrolase"/>
    <property type="match status" value="1"/>
</dbReference>
<dbReference type="Gene3D" id="2.130.10.10">
    <property type="entry name" value="YVTN repeat-like/Quinoprotein amine dehydrogenase"/>
    <property type="match status" value="2"/>
</dbReference>
<evidence type="ECO:0000313" key="5">
    <source>
        <dbReference type="EMBL" id="MBJ7538645.1"/>
    </source>
</evidence>
<dbReference type="AlphaFoldDB" id="A0A934N0K2"/>
<evidence type="ECO:0000256" key="1">
    <source>
        <dbReference type="ARBA" id="ARBA00022531"/>
    </source>
</evidence>
<dbReference type="GO" id="GO:0009523">
    <property type="term" value="C:photosystem II"/>
    <property type="evidence" value="ECO:0007669"/>
    <property type="project" value="UniProtKB-KW"/>
</dbReference>
<sequence>MNKAICIQVASCFLRKFSNVVLASLLLGSIHANATVEDAIYRPAILSELGAKAFLTSADQVGNNLVAVGERGLILLSEDDGTSWRQVSSPVSVTLTEVQFFDDKNGYAIGHGGTVLRTINGGEDWQVQLNGRQLASDLLAQAEKNKDKEAIRQATFLVEDGPDKPFLDMLVLDAQHLIVVGAYGLALESKDAGKTWVSWMDRLENDFGLHLYSIRKQGERILVAGEQGFVTLSMDDGQSFTSIETPYEGSFFTAQLQGDSKIVLAGLRGTTLVSNDNGENWKHIKNPIHASILASFINADGQITMANQAGILLGLKADSLVPVTRKRLPPLTNVVEKSNGSVLALSIHGPVSIDVGDFK</sequence>
<evidence type="ECO:0000256" key="3">
    <source>
        <dbReference type="SAM" id="SignalP"/>
    </source>
</evidence>
<keyword evidence="1" id="KW-0602">Photosynthesis</keyword>
<accession>A0A934N0K2</accession>
<dbReference type="PANTHER" id="PTHR47199">
    <property type="entry name" value="PHOTOSYSTEM II STABILITY/ASSEMBLY FACTOR HCF136, CHLOROPLASTIC"/>
    <property type="match status" value="1"/>
</dbReference>
<dbReference type="PANTHER" id="PTHR47199:SF2">
    <property type="entry name" value="PHOTOSYSTEM II STABILITY_ASSEMBLY FACTOR HCF136, CHLOROPLASTIC"/>
    <property type="match status" value="1"/>
</dbReference>
<feature type="domain" description="Photosynthesis system II assembly factor Ycf48/Hcf136-like" evidence="4">
    <location>
        <begin position="164"/>
        <end position="244"/>
    </location>
</feature>
<keyword evidence="2" id="KW-0604">Photosystem II</keyword>
<evidence type="ECO:0000313" key="6">
    <source>
        <dbReference type="Proteomes" id="UP000628710"/>
    </source>
</evidence>
<proteinExistence type="predicted"/>
<feature type="signal peptide" evidence="3">
    <location>
        <begin position="1"/>
        <end position="34"/>
    </location>
</feature>
<name>A0A934N0K2_9GAMM</name>
<feature type="domain" description="Photosynthesis system II assembly factor Ycf48/Hcf136-like" evidence="4">
    <location>
        <begin position="81"/>
        <end position="128"/>
    </location>
</feature>
<dbReference type="InterPro" id="IPR028203">
    <property type="entry name" value="PSII_CF48-like_dom"/>
</dbReference>
<reference evidence="5" key="1">
    <citation type="submission" date="2020-12" db="EMBL/GenBank/DDBJ databases">
        <title>Marinomonas arctica sp. nov., a psychrotolerant bacterium isolated from the Arctic.</title>
        <authorList>
            <person name="Zhang Y."/>
        </authorList>
    </citation>
    <scope>NUCLEOTIDE SEQUENCE</scope>
    <source>
        <strain evidence="5">C1424</strain>
    </source>
</reference>
<dbReference type="Proteomes" id="UP000628710">
    <property type="component" value="Unassembled WGS sequence"/>
</dbReference>
<dbReference type="GO" id="GO:0015979">
    <property type="term" value="P:photosynthesis"/>
    <property type="evidence" value="ECO:0007669"/>
    <property type="project" value="UniProtKB-KW"/>
</dbReference>
<gene>
    <name evidence="5" type="ORF">I8J31_13245</name>
</gene>
<dbReference type="EMBL" id="JAEMNX010000015">
    <property type="protein sequence ID" value="MBJ7538645.1"/>
    <property type="molecule type" value="Genomic_DNA"/>
</dbReference>
<dbReference type="RefSeq" id="WP_199469053.1">
    <property type="nucleotide sequence ID" value="NZ_JAEMNX010000015.1"/>
</dbReference>
<dbReference type="Pfam" id="PF14870">
    <property type="entry name" value="PSII_BNR"/>
    <property type="match status" value="2"/>
</dbReference>
<evidence type="ECO:0000259" key="4">
    <source>
        <dbReference type="Pfam" id="PF14870"/>
    </source>
</evidence>